<dbReference type="SUPFAM" id="SSF50156">
    <property type="entry name" value="PDZ domain-like"/>
    <property type="match status" value="2"/>
</dbReference>
<evidence type="ECO:0000313" key="2">
    <source>
        <dbReference type="EMBL" id="RWS31500.1"/>
    </source>
</evidence>
<comment type="caution">
    <text evidence="2">The sequence shown here is derived from an EMBL/GenBank/DDBJ whole genome shotgun (WGS) entry which is preliminary data.</text>
</comment>
<dbReference type="FunFam" id="2.30.42.10:FF:000125">
    <property type="entry name" value="PATJ, crumbs cell polarity complex component"/>
    <property type="match status" value="1"/>
</dbReference>
<keyword evidence="3" id="KW-1185">Reference proteome</keyword>
<dbReference type="CDD" id="cd06667">
    <property type="entry name" value="PDZ2_MUPP1-like"/>
    <property type="match status" value="1"/>
</dbReference>
<dbReference type="STRING" id="299467.A0A443SVG7"/>
<feature type="domain" description="PDZ" evidence="1">
    <location>
        <begin position="6"/>
        <end position="54"/>
    </location>
</feature>
<dbReference type="PANTHER" id="PTHR19964">
    <property type="entry name" value="MULTIPLE PDZ DOMAIN PROTEIN"/>
    <property type="match status" value="1"/>
</dbReference>
<dbReference type="InterPro" id="IPR051342">
    <property type="entry name" value="PDZ_scaffold"/>
</dbReference>
<reference evidence="2 3" key="1">
    <citation type="journal article" date="2018" name="Gigascience">
        <title>Genomes of trombidid mites reveal novel predicted allergens and laterally-transferred genes associated with secondary metabolism.</title>
        <authorList>
            <person name="Dong X."/>
            <person name="Chaisiri K."/>
            <person name="Xia D."/>
            <person name="Armstrong S.D."/>
            <person name="Fang Y."/>
            <person name="Donnelly M.J."/>
            <person name="Kadowaki T."/>
            <person name="McGarry J.W."/>
            <person name="Darby A.C."/>
            <person name="Makepeace B.L."/>
        </authorList>
    </citation>
    <scope>NUCLEOTIDE SEQUENCE [LARGE SCALE GENOMIC DNA]</scope>
    <source>
        <strain evidence="2">UoL-UT</strain>
    </source>
</reference>
<evidence type="ECO:0000259" key="1">
    <source>
        <dbReference type="PROSITE" id="PS50106"/>
    </source>
</evidence>
<dbReference type="AlphaFoldDB" id="A0A443SVG7"/>
<dbReference type="SMART" id="SM00228">
    <property type="entry name" value="PDZ"/>
    <property type="match status" value="2"/>
</dbReference>
<dbReference type="PROSITE" id="PS50106">
    <property type="entry name" value="PDZ"/>
    <property type="match status" value="2"/>
</dbReference>
<dbReference type="Proteomes" id="UP000288716">
    <property type="component" value="Unassembled WGS sequence"/>
</dbReference>
<gene>
    <name evidence="2" type="ORF">B4U80_07441</name>
</gene>
<dbReference type="Gene3D" id="2.30.42.10">
    <property type="match status" value="2"/>
</dbReference>
<feature type="domain" description="PDZ" evidence="1">
    <location>
        <begin position="99"/>
        <end position="179"/>
    </location>
</feature>
<evidence type="ECO:0000313" key="3">
    <source>
        <dbReference type="Proteomes" id="UP000288716"/>
    </source>
</evidence>
<dbReference type="Pfam" id="PF00595">
    <property type="entry name" value="PDZ"/>
    <property type="match status" value="1"/>
</dbReference>
<dbReference type="VEuPathDB" id="VectorBase:LDEU000542"/>
<dbReference type="InterPro" id="IPR036034">
    <property type="entry name" value="PDZ_sf"/>
</dbReference>
<dbReference type="EMBL" id="NCKV01000147">
    <property type="protein sequence ID" value="RWS31500.1"/>
    <property type="molecule type" value="Genomic_DNA"/>
</dbReference>
<proteinExistence type="predicted"/>
<dbReference type="OrthoDB" id="6022242at2759"/>
<accession>A0A443SVG7</accession>
<name>A0A443SVG7_9ACAR</name>
<protein>
    <submittedName>
        <fullName evidence="2">Patj-like protein</fullName>
    </submittedName>
</protein>
<dbReference type="PANTHER" id="PTHR19964:SF92">
    <property type="entry name" value="PATJ HOMOLOG"/>
    <property type="match status" value="1"/>
</dbReference>
<sequence length="220" mass="23751">MKPIFVDRDGRLQEGDQILAIDGQLLDSDISHKKAIEILQVANGIVEIVVARGPVVDESGQSRTHSHSLAEQSYLIDTFESDTNSSEMVLSTEWAQIEAIELVNDGTGLGFGIIGGRSTGVVVKTILPGGVSDRDGRLQTGDHILQIGDVNLRGMSSDQVGQVLRQTGTHVRLIVARPVEPSSDFHALQSSAPIVPTRILTDAEAVERHLTLFQQVCILN</sequence>
<dbReference type="InterPro" id="IPR001478">
    <property type="entry name" value="PDZ"/>
</dbReference>
<organism evidence="2 3">
    <name type="scientific">Leptotrombidium deliense</name>
    <dbReference type="NCBI Taxonomy" id="299467"/>
    <lineage>
        <taxon>Eukaryota</taxon>
        <taxon>Metazoa</taxon>
        <taxon>Ecdysozoa</taxon>
        <taxon>Arthropoda</taxon>
        <taxon>Chelicerata</taxon>
        <taxon>Arachnida</taxon>
        <taxon>Acari</taxon>
        <taxon>Acariformes</taxon>
        <taxon>Trombidiformes</taxon>
        <taxon>Prostigmata</taxon>
        <taxon>Anystina</taxon>
        <taxon>Parasitengona</taxon>
        <taxon>Trombiculoidea</taxon>
        <taxon>Trombiculidae</taxon>
        <taxon>Leptotrombidium</taxon>
    </lineage>
</organism>